<keyword evidence="2 6" id="KW-0479">Metal-binding</keyword>
<comment type="similarity">
    <text evidence="1">Belongs to the cytidine and deoxycytidylate deaminase family.</text>
</comment>
<keyword evidence="4 6" id="KW-0862">Zinc</keyword>
<name>A0A3A4R1H7_9BACT</name>
<evidence type="ECO:0000256" key="2">
    <source>
        <dbReference type="ARBA" id="ARBA00022723"/>
    </source>
</evidence>
<evidence type="ECO:0000313" key="8">
    <source>
        <dbReference type="EMBL" id="RJP58296.1"/>
    </source>
</evidence>
<dbReference type="InterPro" id="IPR016193">
    <property type="entry name" value="Cytidine_deaminase-like"/>
</dbReference>
<dbReference type="GO" id="GO:0005737">
    <property type="term" value="C:cytoplasm"/>
    <property type="evidence" value="ECO:0007669"/>
    <property type="project" value="TreeGrafter"/>
</dbReference>
<dbReference type="InterPro" id="IPR016473">
    <property type="entry name" value="dCMP_deaminase"/>
</dbReference>
<dbReference type="SUPFAM" id="SSF53927">
    <property type="entry name" value="Cytidine deaminase-like"/>
    <property type="match status" value="1"/>
</dbReference>
<reference evidence="8 9" key="1">
    <citation type="journal article" date="2017" name="ISME J.">
        <title>Energy and carbon metabolisms in a deep terrestrial subsurface fluid microbial community.</title>
        <authorList>
            <person name="Momper L."/>
            <person name="Jungbluth S.P."/>
            <person name="Lee M.D."/>
            <person name="Amend J.P."/>
        </authorList>
    </citation>
    <scope>NUCLEOTIDE SEQUENCE [LARGE SCALE GENOMIC DNA]</scope>
    <source>
        <strain evidence="8">SURF_26</strain>
    </source>
</reference>
<feature type="binding site" evidence="6">
    <location>
        <position position="108"/>
    </location>
    <ligand>
        <name>Zn(2+)</name>
        <dbReference type="ChEBI" id="CHEBI:29105"/>
        <note>catalytic</note>
    </ligand>
</feature>
<dbReference type="Proteomes" id="UP000266426">
    <property type="component" value="Unassembled WGS sequence"/>
</dbReference>
<dbReference type="PROSITE" id="PS00903">
    <property type="entry name" value="CYT_DCMP_DEAMINASES_1"/>
    <property type="match status" value="1"/>
</dbReference>
<dbReference type="GO" id="GO:0004132">
    <property type="term" value="F:dCMP deaminase activity"/>
    <property type="evidence" value="ECO:0007669"/>
    <property type="project" value="InterPro"/>
</dbReference>
<protein>
    <recommendedName>
        <fullName evidence="7">CMP/dCMP-type deaminase domain-containing protein</fullName>
    </recommendedName>
</protein>
<feature type="domain" description="CMP/dCMP-type deaminase" evidence="7">
    <location>
        <begin position="12"/>
        <end position="138"/>
    </location>
</feature>
<dbReference type="InterPro" id="IPR015517">
    <property type="entry name" value="dCMP_deaminase-rel"/>
</dbReference>
<dbReference type="GO" id="GO:0008270">
    <property type="term" value="F:zinc ion binding"/>
    <property type="evidence" value="ECO:0007669"/>
    <property type="project" value="InterPro"/>
</dbReference>
<evidence type="ECO:0000313" key="9">
    <source>
        <dbReference type="Proteomes" id="UP000266426"/>
    </source>
</evidence>
<feature type="binding site" evidence="6">
    <location>
        <position position="111"/>
    </location>
    <ligand>
        <name>Zn(2+)</name>
        <dbReference type="ChEBI" id="CHEBI:29105"/>
        <note>catalytic</note>
    </ligand>
</feature>
<dbReference type="Pfam" id="PF00383">
    <property type="entry name" value="dCMP_cyt_deam_1"/>
    <property type="match status" value="1"/>
</dbReference>
<dbReference type="Gene3D" id="3.40.140.10">
    <property type="entry name" value="Cytidine Deaminase, domain 2"/>
    <property type="match status" value="1"/>
</dbReference>
<dbReference type="GO" id="GO:0006220">
    <property type="term" value="P:pyrimidine nucleotide metabolic process"/>
    <property type="evidence" value="ECO:0007669"/>
    <property type="project" value="InterPro"/>
</dbReference>
<evidence type="ECO:0000259" key="7">
    <source>
        <dbReference type="PROSITE" id="PS51747"/>
    </source>
</evidence>
<gene>
    <name evidence="8" type="ORF">C4541_08245</name>
</gene>
<dbReference type="PANTHER" id="PTHR11086:SF18">
    <property type="entry name" value="DEOXYCYTIDYLATE DEAMINASE"/>
    <property type="match status" value="1"/>
</dbReference>
<dbReference type="InterPro" id="IPR016192">
    <property type="entry name" value="APOBEC/CMP_deaminase_Zn-bd"/>
</dbReference>
<proteinExistence type="inferred from homology"/>
<dbReference type="PROSITE" id="PS51747">
    <property type="entry name" value="CYT_DCMP_DEAMINASES_2"/>
    <property type="match status" value="1"/>
</dbReference>
<dbReference type="PANTHER" id="PTHR11086">
    <property type="entry name" value="DEOXYCYTIDYLATE DEAMINASE-RELATED"/>
    <property type="match status" value="1"/>
</dbReference>
<keyword evidence="3" id="KW-0378">Hydrolase</keyword>
<sequence length="167" mass="18643">MNDADTPLERISKEEMYMRMALILSARSTCRRKDINGTIKRVGCVITTSNLNNVLSVGYNGNASGLDDRCDNPDQPGNCGCLHAEENAIAKCHAPDRDKIMFSTDAPCKRCAKFIIQNGFRKVYYLRKYRSCEGLELLAKVSIETEQLALTQNDILNQICSASNGWN</sequence>
<dbReference type="EMBL" id="QZJZ01000068">
    <property type="protein sequence ID" value="RJP58296.1"/>
    <property type="molecule type" value="Genomic_DNA"/>
</dbReference>
<evidence type="ECO:0000256" key="1">
    <source>
        <dbReference type="ARBA" id="ARBA00006576"/>
    </source>
</evidence>
<feature type="active site" description="Proton donor" evidence="5">
    <location>
        <position position="85"/>
    </location>
</feature>
<comment type="caution">
    <text evidence="8">The sequence shown here is derived from an EMBL/GenBank/DDBJ whole genome shotgun (WGS) entry which is preliminary data.</text>
</comment>
<dbReference type="AlphaFoldDB" id="A0A3A4R1H7"/>
<accession>A0A3A4R1H7</accession>
<feature type="binding site" evidence="6">
    <location>
        <position position="83"/>
    </location>
    <ligand>
        <name>Zn(2+)</name>
        <dbReference type="ChEBI" id="CHEBI:29105"/>
        <note>catalytic</note>
    </ligand>
</feature>
<dbReference type="InterPro" id="IPR002125">
    <property type="entry name" value="CMP_dCMP_dom"/>
</dbReference>
<dbReference type="PIRSF" id="PIRSF006019">
    <property type="entry name" value="dCMP_deaminase"/>
    <property type="match status" value="1"/>
</dbReference>
<comment type="cofactor">
    <cofactor evidence="6">
        <name>Zn(2+)</name>
        <dbReference type="ChEBI" id="CHEBI:29105"/>
    </cofactor>
</comment>
<evidence type="ECO:0000256" key="6">
    <source>
        <dbReference type="PIRSR" id="PIRSR006019-2"/>
    </source>
</evidence>
<evidence type="ECO:0000256" key="4">
    <source>
        <dbReference type="ARBA" id="ARBA00022833"/>
    </source>
</evidence>
<organism evidence="8 9">
    <name type="scientific">Candidatus Auribacter fodinae</name>
    <dbReference type="NCBI Taxonomy" id="2093366"/>
    <lineage>
        <taxon>Bacteria</taxon>
        <taxon>Pseudomonadati</taxon>
        <taxon>Candidatus Auribacterota</taxon>
        <taxon>Candidatus Auribacteria</taxon>
        <taxon>Candidatus Auribacterales</taxon>
        <taxon>Candidatus Auribacteraceae</taxon>
        <taxon>Candidatus Auribacter</taxon>
    </lineage>
</organism>
<evidence type="ECO:0000256" key="3">
    <source>
        <dbReference type="ARBA" id="ARBA00022801"/>
    </source>
</evidence>
<evidence type="ECO:0000256" key="5">
    <source>
        <dbReference type="PIRSR" id="PIRSR006019-1"/>
    </source>
</evidence>